<dbReference type="GO" id="GO:0008236">
    <property type="term" value="F:serine-type peptidase activity"/>
    <property type="evidence" value="ECO:0007669"/>
    <property type="project" value="UniProtKB-KW"/>
</dbReference>
<accession>A0A9X2J1J1</accession>
<dbReference type="InterPro" id="IPR027478">
    <property type="entry name" value="LdcA_N"/>
</dbReference>
<dbReference type="GO" id="GO:0004180">
    <property type="term" value="F:carboxypeptidase activity"/>
    <property type="evidence" value="ECO:0007669"/>
    <property type="project" value="UniProtKB-KW"/>
</dbReference>
<evidence type="ECO:0000313" key="8">
    <source>
        <dbReference type="EMBL" id="MCM8557318.1"/>
    </source>
</evidence>
<dbReference type="InterPro" id="IPR029062">
    <property type="entry name" value="Class_I_gatase-like"/>
</dbReference>
<dbReference type="Pfam" id="PF17676">
    <property type="entry name" value="Peptidase_S66C"/>
    <property type="match status" value="1"/>
</dbReference>
<comment type="caution">
    <text evidence="8">The sequence shown here is derived from an EMBL/GenBank/DDBJ whole genome shotgun (WGS) entry which is preliminary data.</text>
</comment>
<keyword evidence="4" id="KW-0378">Hydrolase</keyword>
<dbReference type="InterPro" id="IPR040921">
    <property type="entry name" value="Peptidase_S66C"/>
</dbReference>
<dbReference type="GO" id="GO:0006508">
    <property type="term" value="P:proteolysis"/>
    <property type="evidence" value="ECO:0007669"/>
    <property type="project" value="UniProtKB-KW"/>
</dbReference>
<dbReference type="AlphaFoldDB" id="A0A9X2J1J1"/>
<dbReference type="RefSeq" id="WP_252113280.1">
    <property type="nucleotide sequence ID" value="NZ_JAMSHT010000001.1"/>
</dbReference>
<organism evidence="8 9">
    <name type="scientific">Sphingomicrobium sediminis</name>
    <dbReference type="NCBI Taxonomy" id="2950949"/>
    <lineage>
        <taxon>Bacteria</taxon>
        <taxon>Pseudomonadati</taxon>
        <taxon>Pseudomonadota</taxon>
        <taxon>Alphaproteobacteria</taxon>
        <taxon>Sphingomonadales</taxon>
        <taxon>Sphingomonadaceae</taxon>
        <taxon>Sphingomicrobium</taxon>
    </lineage>
</organism>
<dbReference type="PANTHER" id="PTHR30237:SF2">
    <property type="entry name" value="MUREIN TETRAPEPTIDE CARBOXYPEPTIDASE"/>
    <property type="match status" value="1"/>
</dbReference>
<dbReference type="CDD" id="cd07025">
    <property type="entry name" value="Peptidase_S66"/>
    <property type="match status" value="1"/>
</dbReference>
<dbReference type="InterPro" id="IPR040449">
    <property type="entry name" value="Peptidase_S66_N"/>
</dbReference>
<evidence type="ECO:0000313" key="9">
    <source>
        <dbReference type="Proteomes" id="UP001155128"/>
    </source>
</evidence>
<dbReference type="SUPFAM" id="SSF141986">
    <property type="entry name" value="LD-carboxypeptidase A C-terminal domain-like"/>
    <property type="match status" value="1"/>
</dbReference>
<dbReference type="Gene3D" id="3.40.50.10740">
    <property type="entry name" value="Class I glutamine amidotransferase-like"/>
    <property type="match status" value="1"/>
</dbReference>
<evidence type="ECO:0000256" key="2">
    <source>
        <dbReference type="ARBA" id="ARBA00022645"/>
    </source>
</evidence>
<evidence type="ECO:0000259" key="6">
    <source>
        <dbReference type="Pfam" id="PF02016"/>
    </source>
</evidence>
<dbReference type="Proteomes" id="UP001155128">
    <property type="component" value="Unassembled WGS sequence"/>
</dbReference>
<keyword evidence="5" id="KW-0720">Serine protease</keyword>
<dbReference type="EMBL" id="JAMSHT010000001">
    <property type="protein sequence ID" value="MCM8557318.1"/>
    <property type="molecule type" value="Genomic_DNA"/>
</dbReference>
<evidence type="ECO:0000256" key="4">
    <source>
        <dbReference type="ARBA" id="ARBA00022801"/>
    </source>
</evidence>
<feature type="domain" description="LD-carboxypeptidase N-terminal" evidence="6">
    <location>
        <begin position="3"/>
        <end position="119"/>
    </location>
</feature>
<protein>
    <submittedName>
        <fullName evidence="8">LD-carboxypeptidase</fullName>
    </submittedName>
</protein>
<dbReference type="InterPro" id="IPR003507">
    <property type="entry name" value="S66_fam"/>
</dbReference>
<evidence type="ECO:0000259" key="7">
    <source>
        <dbReference type="Pfam" id="PF17676"/>
    </source>
</evidence>
<keyword evidence="9" id="KW-1185">Reference proteome</keyword>
<keyword evidence="2" id="KW-0121">Carboxypeptidase</keyword>
<sequence>MRIAVVAPSCPLDKAAVPHAAIAAEEAEAELIIHPQCFREDGHFAGSDGERLEALTEMLEDPDVDAVWFARGGYGSNRIAEAAVKGLSEVARSKTVMGYSDGGFLLSALHRHGLDVAHGPMVQDVLREGGQAALERALAWLVNRDEESLEPHLDSGRSTFAFNLEVLVSMLGTPIAPDLRDCELLIEEVDEYQYAVDRALFALMRQRNRPASLRLGRMALKENDRDFGEGVEAMVKRWCEIGNVDYRGRADIGHDADNRVVPFS</sequence>
<dbReference type="InterPro" id="IPR027461">
    <property type="entry name" value="Carboxypeptidase_A_C_sf"/>
</dbReference>
<reference evidence="8" key="1">
    <citation type="submission" date="2022-06" db="EMBL/GenBank/DDBJ databases">
        <title>Sphingomicrobium sedimins sp. nov., a marine bacterium isolated from tidal flat.</title>
        <authorList>
            <person name="Kim C.-H."/>
            <person name="Yoo Y."/>
            <person name="Kim J.-J."/>
        </authorList>
    </citation>
    <scope>NUCLEOTIDE SEQUENCE</scope>
    <source>
        <strain evidence="8">GRR-S6-50</strain>
    </source>
</reference>
<comment type="similarity">
    <text evidence="1">Belongs to the peptidase S66 family.</text>
</comment>
<evidence type="ECO:0000256" key="5">
    <source>
        <dbReference type="ARBA" id="ARBA00022825"/>
    </source>
</evidence>
<dbReference type="PANTHER" id="PTHR30237">
    <property type="entry name" value="MURAMOYLTETRAPEPTIDE CARBOXYPEPTIDASE"/>
    <property type="match status" value="1"/>
</dbReference>
<keyword evidence="3" id="KW-0645">Protease</keyword>
<proteinExistence type="inferred from homology"/>
<name>A0A9X2J1J1_9SPHN</name>
<evidence type="ECO:0000256" key="1">
    <source>
        <dbReference type="ARBA" id="ARBA00010233"/>
    </source>
</evidence>
<dbReference type="Gene3D" id="3.50.30.60">
    <property type="entry name" value="LD-carboxypeptidase A C-terminal domain-like"/>
    <property type="match status" value="1"/>
</dbReference>
<dbReference type="SUPFAM" id="SSF52317">
    <property type="entry name" value="Class I glutamine amidotransferase-like"/>
    <property type="match status" value="1"/>
</dbReference>
<evidence type="ECO:0000256" key="3">
    <source>
        <dbReference type="ARBA" id="ARBA00022670"/>
    </source>
</evidence>
<dbReference type="Pfam" id="PF02016">
    <property type="entry name" value="Peptidase_S66"/>
    <property type="match status" value="1"/>
</dbReference>
<feature type="domain" description="LD-carboxypeptidase C-terminal" evidence="7">
    <location>
        <begin position="163"/>
        <end position="263"/>
    </location>
</feature>
<gene>
    <name evidence="8" type="ORF">NDO55_05730</name>
</gene>